<dbReference type="InterPro" id="IPR008334">
    <property type="entry name" value="5'-Nucleotdase_C"/>
</dbReference>
<dbReference type="Pfam" id="PF00149">
    <property type="entry name" value="Metallophos"/>
    <property type="match status" value="1"/>
</dbReference>
<reference evidence="5" key="1">
    <citation type="submission" date="2020-12" db="EMBL/GenBank/DDBJ databases">
        <title>The genome sequence of Inhella sp. 4Y17.</title>
        <authorList>
            <person name="Liu Y."/>
        </authorList>
    </citation>
    <scope>NUCLEOTIDE SEQUENCE</scope>
    <source>
        <strain evidence="5">4Y10</strain>
    </source>
</reference>
<evidence type="ECO:0000256" key="1">
    <source>
        <dbReference type="ARBA" id="ARBA00022729"/>
    </source>
</evidence>
<dbReference type="Gene3D" id="3.60.21.10">
    <property type="match status" value="1"/>
</dbReference>
<comment type="caution">
    <text evidence="5">The sequence shown here is derived from an EMBL/GenBank/DDBJ whole genome shotgun (WGS) entry which is preliminary data.</text>
</comment>
<dbReference type="PROSITE" id="PS51257">
    <property type="entry name" value="PROKAR_LIPOPROTEIN"/>
    <property type="match status" value="1"/>
</dbReference>
<dbReference type="GO" id="GO:0008768">
    <property type="term" value="F:UDP-sugar diphosphatase activity"/>
    <property type="evidence" value="ECO:0007669"/>
    <property type="project" value="TreeGrafter"/>
</dbReference>
<dbReference type="PRINTS" id="PR01607">
    <property type="entry name" value="APYRASEFAMLY"/>
</dbReference>
<accession>A0A931IUB2</accession>
<evidence type="ECO:0000313" key="6">
    <source>
        <dbReference type="Proteomes" id="UP000620139"/>
    </source>
</evidence>
<evidence type="ECO:0000256" key="2">
    <source>
        <dbReference type="RuleBase" id="RU362119"/>
    </source>
</evidence>
<dbReference type="InterPro" id="IPR036907">
    <property type="entry name" value="5'-Nucleotdase_C_sf"/>
</dbReference>
<dbReference type="GO" id="GO:0030288">
    <property type="term" value="C:outer membrane-bounded periplasmic space"/>
    <property type="evidence" value="ECO:0007669"/>
    <property type="project" value="TreeGrafter"/>
</dbReference>
<dbReference type="Gene3D" id="3.90.780.10">
    <property type="entry name" value="5'-Nucleotidase, C-terminal domain"/>
    <property type="match status" value="1"/>
</dbReference>
<dbReference type="Pfam" id="PF02872">
    <property type="entry name" value="5_nucleotid_C"/>
    <property type="match status" value="1"/>
</dbReference>
<dbReference type="AlphaFoldDB" id="A0A931IUB2"/>
<dbReference type="PANTHER" id="PTHR11575">
    <property type="entry name" value="5'-NUCLEOTIDASE-RELATED"/>
    <property type="match status" value="1"/>
</dbReference>
<feature type="domain" description="5'-Nucleotidase C-terminal" evidence="4">
    <location>
        <begin position="361"/>
        <end position="518"/>
    </location>
</feature>
<feature type="domain" description="Calcineurin-like phosphoesterase" evidence="3">
    <location>
        <begin position="38"/>
        <end position="286"/>
    </location>
</feature>
<comment type="similarity">
    <text evidence="2">Belongs to the 5'-nucleotidase family.</text>
</comment>
<evidence type="ECO:0000313" key="5">
    <source>
        <dbReference type="EMBL" id="MBH9552895.1"/>
    </source>
</evidence>
<dbReference type="SUPFAM" id="SSF56300">
    <property type="entry name" value="Metallo-dependent phosphatases"/>
    <property type="match status" value="1"/>
</dbReference>
<sequence length="556" mass="60166">MKHVLRGIGLSAAALLTACSHTPSAQPPVAQAPVRVQVLAINDFHGNLMPPAAFRMNDPADPSKVLQIPVGGSKALATAVKTLRAREPNHVFVAAGDLIGASPLLSALFHDEPSLESLSLMGLHISAVGNHEFDKGHVELLRRIRGGCHPTEGCKGSNPYKGISFEYLAASTIDVQSGKTLLPAYSVRHFEGVPVAFIGLTLKGTPDLVLPSAIEGLRFDDEVQTVNRLVPELKAQGIEAIVVLIHEGGYPTGGHNECPGISGPIVDLTQRFDPAVDVVVSGHTHRAYTCRIAGKLVTSGDKYGSIVTEIELQLDRKTRDVQTSQAKNHLVRLDQYAPDADQTRLLDTYLQQAKPLMEREIGRLDQEIRTGAGDRAGGWPMGHLVADAQLAAVRHLGVELALTNTGGVRAPLPRHADGLIRFADLYTAQPFGNTLVMMTLSGAELQKLIESQWRESGRYDPLQPSTGLSYTWDARRPLGARIVPGSLMLNGRPVTPEREIRLVVNNFVAEGGDGFPGFRAGRQRQNAMLDVEALETYIQAQRTVRAPALDRIRRVD</sequence>
<gene>
    <name evidence="5" type="ORF">I7X43_08515</name>
</gene>
<dbReference type="SUPFAM" id="SSF55816">
    <property type="entry name" value="5'-nucleotidase (syn. UDP-sugar hydrolase), C-terminal domain"/>
    <property type="match status" value="1"/>
</dbReference>
<dbReference type="InterPro" id="IPR004843">
    <property type="entry name" value="Calcineurin-like_PHP"/>
</dbReference>
<keyword evidence="2" id="KW-0547">Nucleotide-binding</keyword>
<evidence type="ECO:0000259" key="4">
    <source>
        <dbReference type="Pfam" id="PF02872"/>
    </source>
</evidence>
<dbReference type="RefSeq" id="WP_198100510.1">
    <property type="nucleotide sequence ID" value="NZ_JAEDAL010000003.1"/>
</dbReference>
<name>A0A931IUB2_9BURK</name>
<dbReference type="GO" id="GO:0000166">
    <property type="term" value="F:nucleotide binding"/>
    <property type="evidence" value="ECO:0007669"/>
    <property type="project" value="UniProtKB-KW"/>
</dbReference>
<dbReference type="EMBL" id="JAEDAL010000003">
    <property type="protein sequence ID" value="MBH9552895.1"/>
    <property type="molecule type" value="Genomic_DNA"/>
</dbReference>
<dbReference type="GO" id="GO:0009166">
    <property type="term" value="P:nucleotide catabolic process"/>
    <property type="evidence" value="ECO:0007669"/>
    <property type="project" value="InterPro"/>
</dbReference>
<organism evidence="5 6">
    <name type="scientific">Inhella gelatinilytica</name>
    <dbReference type="NCBI Taxonomy" id="2795030"/>
    <lineage>
        <taxon>Bacteria</taxon>
        <taxon>Pseudomonadati</taxon>
        <taxon>Pseudomonadota</taxon>
        <taxon>Betaproteobacteria</taxon>
        <taxon>Burkholderiales</taxon>
        <taxon>Sphaerotilaceae</taxon>
        <taxon>Inhella</taxon>
    </lineage>
</organism>
<feature type="signal peptide" evidence="2">
    <location>
        <begin position="1"/>
        <end position="25"/>
    </location>
</feature>
<keyword evidence="2" id="KW-0378">Hydrolase</keyword>
<protein>
    <submittedName>
        <fullName evidence="5">Bifunctional metallophosphatase/5'-nucleotidase</fullName>
    </submittedName>
</protein>
<dbReference type="InterPro" id="IPR029052">
    <property type="entry name" value="Metallo-depent_PP-like"/>
</dbReference>
<dbReference type="Proteomes" id="UP000620139">
    <property type="component" value="Unassembled WGS sequence"/>
</dbReference>
<feature type="chain" id="PRO_5038161282" evidence="2">
    <location>
        <begin position="26"/>
        <end position="556"/>
    </location>
</feature>
<keyword evidence="6" id="KW-1185">Reference proteome</keyword>
<dbReference type="InterPro" id="IPR006179">
    <property type="entry name" value="5_nucleotidase/apyrase"/>
</dbReference>
<evidence type="ECO:0000259" key="3">
    <source>
        <dbReference type="Pfam" id="PF00149"/>
    </source>
</evidence>
<dbReference type="PANTHER" id="PTHR11575:SF24">
    <property type="entry name" value="5'-NUCLEOTIDASE"/>
    <property type="match status" value="1"/>
</dbReference>
<proteinExistence type="inferred from homology"/>
<dbReference type="GO" id="GO:0008253">
    <property type="term" value="F:5'-nucleotidase activity"/>
    <property type="evidence" value="ECO:0007669"/>
    <property type="project" value="TreeGrafter"/>
</dbReference>
<keyword evidence="1 2" id="KW-0732">Signal</keyword>